<organism evidence="8 9">
    <name type="scientific">Cellvibrio fontiphilus</name>
    <dbReference type="NCBI Taxonomy" id="1815559"/>
    <lineage>
        <taxon>Bacteria</taxon>
        <taxon>Pseudomonadati</taxon>
        <taxon>Pseudomonadota</taxon>
        <taxon>Gammaproteobacteria</taxon>
        <taxon>Cellvibrionales</taxon>
        <taxon>Cellvibrionaceae</taxon>
        <taxon>Cellvibrio</taxon>
    </lineage>
</organism>
<dbReference type="Gene3D" id="3.40.30.10">
    <property type="entry name" value="Glutaredoxin"/>
    <property type="match status" value="1"/>
</dbReference>
<comment type="caution">
    <text evidence="8">The sequence shown here is derived from an EMBL/GenBank/DDBJ whole genome shotgun (WGS) entry which is preliminary data.</text>
</comment>
<dbReference type="Pfam" id="PF01323">
    <property type="entry name" value="DSBA"/>
    <property type="match status" value="1"/>
</dbReference>
<accession>A0ABV7FBN8</accession>
<comment type="similarity">
    <text evidence="1">Belongs to the thioredoxin family. DsbA subfamily.</text>
</comment>
<keyword evidence="4" id="KW-0676">Redox-active center</keyword>
<dbReference type="RefSeq" id="WP_378116802.1">
    <property type="nucleotide sequence ID" value="NZ_JBHRTF010000002.1"/>
</dbReference>
<keyword evidence="3 5" id="KW-1015">Disulfide bond</keyword>
<name>A0ABV7FBN8_9GAMM</name>
<evidence type="ECO:0000256" key="1">
    <source>
        <dbReference type="ARBA" id="ARBA00005791"/>
    </source>
</evidence>
<evidence type="ECO:0000256" key="3">
    <source>
        <dbReference type="ARBA" id="ARBA00023157"/>
    </source>
</evidence>
<comment type="subcellular location">
    <subcellularLocation>
        <location evidence="5">Periplasm</location>
    </subcellularLocation>
</comment>
<proteinExistence type="inferred from homology"/>
<dbReference type="InterPro" id="IPR001853">
    <property type="entry name" value="DSBA-like_thioredoxin_dom"/>
</dbReference>
<evidence type="ECO:0000256" key="2">
    <source>
        <dbReference type="ARBA" id="ARBA00022729"/>
    </source>
</evidence>
<evidence type="ECO:0000313" key="9">
    <source>
        <dbReference type="Proteomes" id="UP001595555"/>
    </source>
</evidence>
<dbReference type="InterPro" id="IPR023205">
    <property type="entry name" value="DsbA/DsbL"/>
</dbReference>
<dbReference type="InterPro" id="IPR050824">
    <property type="entry name" value="Thiol_disulfide_DsbA"/>
</dbReference>
<dbReference type="PIRSF" id="PIRSF001488">
    <property type="entry name" value="Tdi_protein"/>
    <property type="match status" value="1"/>
</dbReference>
<dbReference type="Proteomes" id="UP001595555">
    <property type="component" value="Unassembled WGS sequence"/>
</dbReference>
<evidence type="ECO:0000256" key="6">
    <source>
        <dbReference type="SAM" id="SignalP"/>
    </source>
</evidence>
<feature type="signal peptide" evidence="6">
    <location>
        <begin position="1"/>
        <end position="20"/>
    </location>
</feature>
<dbReference type="EMBL" id="JBHRTF010000002">
    <property type="protein sequence ID" value="MFC3114975.1"/>
    <property type="molecule type" value="Genomic_DNA"/>
</dbReference>
<sequence length="212" mass="23943">MAQRFILLFLLSLLSLTAWANTSFKEGEHYTRLAQPLPKGIATVTEFFYYGCTTCFELSPLLGDWIKEKKISFALIPAHSETAMVDAARMHHTAQVIGAMNTLYAVNYKIVQHNMKLQGADRINHYLDLNGINKELYWQAWSSPQVEQRLQGSAALTKQAQVFKTPTFIVHGVYKVDIEKMSSIEQLFEVLDFLVANPPAPAPALLQKPKKD</sequence>
<feature type="domain" description="DSBA-like thioredoxin" evidence="7">
    <location>
        <begin position="62"/>
        <end position="173"/>
    </location>
</feature>
<keyword evidence="2 6" id="KW-0732">Signal</keyword>
<dbReference type="SUPFAM" id="SSF52833">
    <property type="entry name" value="Thioredoxin-like"/>
    <property type="match status" value="1"/>
</dbReference>
<evidence type="ECO:0000259" key="7">
    <source>
        <dbReference type="Pfam" id="PF01323"/>
    </source>
</evidence>
<feature type="chain" id="PRO_5046830740" description="Thiol:disulfide interchange protein" evidence="6">
    <location>
        <begin position="21"/>
        <end position="212"/>
    </location>
</feature>
<dbReference type="PANTHER" id="PTHR35891:SF3">
    <property type="entry name" value="THIOL:DISULFIDE INTERCHANGE PROTEIN DSBL"/>
    <property type="match status" value="1"/>
</dbReference>
<evidence type="ECO:0000256" key="5">
    <source>
        <dbReference type="PIRNR" id="PIRNR001488"/>
    </source>
</evidence>
<reference evidence="9" key="1">
    <citation type="journal article" date="2019" name="Int. J. Syst. Evol. Microbiol.">
        <title>The Global Catalogue of Microorganisms (GCM) 10K type strain sequencing project: providing services to taxonomists for standard genome sequencing and annotation.</title>
        <authorList>
            <consortium name="The Broad Institute Genomics Platform"/>
            <consortium name="The Broad Institute Genome Sequencing Center for Infectious Disease"/>
            <person name="Wu L."/>
            <person name="Ma J."/>
        </authorList>
    </citation>
    <scope>NUCLEOTIDE SEQUENCE [LARGE SCALE GENOMIC DNA]</scope>
    <source>
        <strain evidence="9">KCTC 52237</strain>
    </source>
</reference>
<keyword evidence="5" id="KW-0574">Periplasm</keyword>
<dbReference type="PANTHER" id="PTHR35891">
    <property type="entry name" value="THIOL:DISULFIDE INTERCHANGE PROTEIN DSBA"/>
    <property type="match status" value="1"/>
</dbReference>
<evidence type="ECO:0000256" key="4">
    <source>
        <dbReference type="ARBA" id="ARBA00023284"/>
    </source>
</evidence>
<keyword evidence="9" id="KW-1185">Reference proteome</keyword>
<evidence type="ECO:0000313" key="8">
    <source>
        <dbReference type="EMBL" id="MFC3114975.1"/>
    </source>
</evidence>
<protein>
    <recommendedName>
        <fullName evidence="5">Thiol:disulfide interchange protein</fullName>
    </recommendedName>
</protein>
<dbReference type="InterPro" id="IPR036249">
    <property type="entry name" value="Thioredoxin-like_sf"/>
</dbReference>
<gene>
    <name evidence="8" type="ORF">ACFODX_05335</name>
</gene>